<dbReference type="EMBL" id="ML977340">
    <property type="protein sequence ID" value="KAF2109964.1"/>
    <property type="molecule type" value="Genomic_DNA"/>
</dbReference>
<dbReference type="InterPro" id="IPR036291">
    <property type="entry name" value="NAD(P)-bd_dom_sf"/>
</dbReference>
<dbReference type="AlphaFoldDB" id="A0A6A5YTA5"/>
<accession>A0A6A5YTA5</accession>
<dbReference type="PANTHER" id="PTHR24320">
    <property type="entry name" value="RETINOL DEHYDROGENASE"/>
    <property type="match status" value="1"/>
</dbReference>
<proteinExistence type="inferred from homology"/>
<dbReference type="OrthoDB" id="191139at2759"/>
<dbReference type="PANTHER" id="PTHR24320:SF283">
    <property type="entry name" value="RETINOL DEHYDROGENASE 11"/>
    <property type="match status" value="1"/>
</dbReference>
<evidence type="ECO:0000313" key="4">
    <source>
        <dbReference type="Proteomes" id="UP000799770"/>
    </source>
</evidence>
<dbReference type="Gene3D" id="3.40.50.720">
    <property type="entry name" value="NAD(P)-binding Rossmann-like Domain"/>
    <property type="match status" value="1"/>
</dbReference>
<keyword evidence="2" id="KW-0560">Oxidoreductase</keyword>
<evidence type="ECO:0000256" key="2">
    <source>
        <dbReference type="ARBA" id="ARBA00023002"/>
    </source>
</evidence>
<dbReference type="SUPFAM" id="SSF51735">
    <property type="entry name" value="NAD(P)-binding Rossmann-fold domains"/>
    <property type="match status" value="1"/>
</dbReference>
<dbReference type="GO" id="GO:0016491">
    <property type="term" value="F:oxidoreductase activity"/>
    <property type="evidence" value="ECO:0007669"/>
    <property type="project" value="UniProtKB-KW"/>
</dbReference>
<dbReference type="Pfam" id="PF00106">
    <property type="entry name" value="adh_short"/>
    <property type="match status" value="1"/>
</dbReference>
<name>A0A6A5YTA5_9PLEO</name>
<keyword evidence="4" id="KW-1185">Reference proteome</keyword>
<sequence>MATNKSWNGQTGALEVASAYSDSIKGKTALVTGTSIGGIGDAIVRALAHGGASTIVLTGRSDDKLSAYYEAVSKDYPNTKFRPLKLDLNSLVGTQKSAEEILDDASIPQIDILITNAGFNTFAPDKRYTAEGIESHFGSNHLAHFHFVNTLLPKLQAAAKKNAPGQTRVVVLSSAAQKTSPIRFSDINLDKKHVDLPKEEQPDYLIHTMMKMPIPEAYEASIAYGQSKTANTLHALQLNKLYNKDGIYAFSNHPGIVASTGVMVDVMPKLTDEMKEAFASLGEPKTIDQGAATTIVAALDPGLKPENGVYLEDAQVGQAPEWAVDPVAAEKLWKLSEDLVKEKVGA</sequence>
<gene>
    <name evidence="3" type="ORF">BDV96DRAFT_584874</name>
</gene>
<protein>
    <submittedName>
        <fullName evidence="3">Retinol dehydrogenase 12</fullName>
    </submittedName>
</protein>
<evidence type="ECO:0000313" key="3">
    <source>
        <dbReference type="EMBL" id="KAF2109964.1"/>
    </source>
</evidence>
<evidence type="ECO:0000256" key="1">
    <source>
        <dbReference type="ARBA" id="ARBA00006484"/>
    </source>
</evidence>
<dbReference type="InterPro" id="IPR002347">
    <property type="entry name" value="SDR_fam"/>
</dbReference>
<organism evidence="3 4">
    <name type="scientific">Lophiotrema nucula</name>
    <dbReference type="NCBI Taxonomy" id="690887"/>
    <lineage>
        <taxon>Eukaryota</taxon>
        <taxon>Fungi</taxon>
        <taxon>Dikarya</taxon>
        <taxon>Ascomycota</taxon>
        <taxon>Pezizomycotina</taxon>
        <taxon>Dothideomycetes</taxon>
        <taxon>Pleosporomycetidae</taxon>
        <taxon>Pleosporales</taxon>
        <taxon>Lophiotremataceae</taxon>
        <taxon>Lophiotrema</taxon>
    </lineage>
</organism>
<dbReference type="Proteomes" id="UP000799770">
    <property type="component" value="Unassembled WGS sequence"/>
</dbReference>
<comment type="similarity">
    <text evidence="1">Belongs to the short-chain dehydrogenases/reductases (SDR) family.</text>
</comment>
<reference evidence="3" key="1">
    <citation type="journal article" date="2020" name="Stud. Mycol.">
        <title>101 Dothideomycetes genomes: a test case for predicting lifestyles and emergence of pathogens.</title>
        <authorList>
            <person name="Haridas S."/>
            <person name="Albert R."/>
            <person name="Binder M."/>
            <person name="Bloem J."/>
            <person name="Labutti K."/>
            <person name="Salamov A."/>
            <person name="Andreopoulos B."/>
            <person name="Baker S."/>
            <person name="Barry K."/>
            <person name="Bills G."/>
            <person name="Bluhm B."/>
            <person name="Cannon C."/>
            <person name="Castanera R."/>
            <person name="Culley D."/>
            <person name="Daum C."/>
            <person name="Ezra D."/>
            <person name="Gonzalez J."/>
            <person name="Henrissat B."/>
            <person name="Kuo A."/>
            <person name="Liang C."/>
            <person name="Lipzen A."/>
            <person name="Lutzoni F."/>
            <person name="Magnuson J."/>
            <person name="Mondo S."/>
            <person name="Nolan M."/>
            <person name="Ohm R."/>
            <person name="Pangilinan J."/>
            <person name="Park H.-J."/>
            <person name="Ramirez L."/>
            <person name="Alfaro M."/>
            <person name="Sun H."/>
            <person name="Tritt A."/>
            <person name="Yoshinaga Y."/>
            <person name="Zwiers L.-H."/>
            <person name="Turgeon B."/>
            <person name="Goodwin S."/>
            <person name="Spatafora J."/>
            <person name="Crous P."/>
            <person name="Grigoriev I."/>
        </authorList>
    </citation>
    <scope>NUCLEOTIDE SEQUENCE</scope>
    <source>
        <strain evidence="3">CBS 627.86</strain>
    </source>
</reference>